<protein>
    <submittedName>
        <fullName evidence="1">Uncharacterized protein</fullName>
    </submittedName>
</protein>
<accession>A0A6A7N7D7</accession>
<reference evidence="1 2" key="1">
    <citation type="submission" date="2019-10" db="EMBL/GenBank/DDBJ databases">
        <title>Two novel species isolated from a subtropical stream in China.</title>
        <authorList>
            <person name="Lu H."/>
        </authorList>
    </citation>
    <scope>NUCLEOTIDE SEQUENCE [LARGE SCALE GENOMIC DNA]</scope>
    <source>
        <strain evidence="1 2">FT29W</strain>
    </source>
</reference>
<sequence length="294" mass="33116">MKTASRRFCTLWLSPHIRSIDVNSKTIKQCNDERIKNLDVRSPQGFLAHQMDLDDFSLHKKGDWRRFVDCNQELFAQFEHALQVLSAKTQRELSSRDFKSLYDQIIRPAMTQREIHDKRLAINLTNAAVTEVIKQADPRASVWDRAREIYTAASGLGLITDNQIDACLQTTIGQMHTRAADLVATTVETMRSMETVDMTERALSELSWSARAAANDALLAMIARNALQAAGSALHPEWKDEVPDGSIDFINAQVAQKNSGASFVAMHTAKGWGKYSEWCNEAAVIYAKLYRHCN</sequence>
<dbReference type="AlphaFoldDB" id="A0A6A7N7D7"/>
<organism evidence="1 2">
    <name type="scientific">Rugamonas aquatica</name>
    <dbReference type="NCBI Taxonomy" id="2743357"/>
    <lineage>
        <taxon>Bacteria</taxon>
        <taxon>Pseudomonadati</taxon>
        <taxon>Pseudomonadota</taxon>
        <taxon>Betaproteobacteria</taxon>
        <taxon>Burkholderiales</taxon>
        <taxon>Oxalobacteraceae</taxon>
        <taxon>Telluria group</taxon>
        <taxon>Rugamonas</taxon>
    </lineage>
</organism>
<name>A0A6A7N7D7_9BURK</name>
<dbReference type="RefSeq" id="WP_152840062.1">
    <property type="nucleotide sequence ID" value="NZ_WHUG01000009.1"/>
</dbReference>
<gene>
    <name evidence="1" type="ORF">GEV02_21785</name>
</gene>
<dbReference type="Proteomes" id="UP000440498">
    <property type="component" value="Unassembled WGS sequence"/>
</dbReference>
<proteinExistence type="predicted"/>
<keyword evidence="2" id="KW-1185">Reference proteome</keyword>
<evidence type="ECO:0000313" key="1">
    <source>
        <dbReference type="EMBL" id="MQA40772.1"/>
    </source>
</evidence>
<evidence type="ECO:0000313" key="2">
    <source>
        <dbReference type="Proteomes" id="UP000440498"/>
    </source>
</evidence>
<comment type="caution">
    <text evidence="1">The sequence shown here is derived from an EMBL/GenBank/DDBJ whole genome shotgun (WGS) entry which is preliminary data.</text>
</comment>
<dbReference type="EMBL" id="WHUG01000009">
    <property type="protein sequence ID" value="MQA40772.1"/>
    <property type="molecule type" value="Genomic_DNA"/>
</dbReference>